<gene>
    <name evidence="1" type="ORF">chiPu_0028005</name>
</gene>
<evidence type="ECO:0000313" key="1">
    <source>
        <dbReference type="EMBL" id="GCC44051.1"/>
    </source>
</evidence>
<proteinExistence type="predicted"/>
<name>A0A401TMZ8_CHIPU</name>
<organism evidence="1 2">
    <name type="scientific">Chiloscyllium punctatum</name>
    <name type="common">Brownbanded bambooshark</name>
    <name type="synonym">Hemiscyllium punctatum</name>
    <dbReference type="NCBI Taxonomy" id="137246"/>
    <lineage>
        <taxon>Eukaryota</taxon>
        <taxon>Metazoa</taxon>
        <taxon>Chordata</taxon>
        <taxon>Craniata</taxon>
        <taxon>Vertebrata</taxon>
        <taxon>Chondrichthyes</taxon>
        <taxon>Elasmobranchii</taxon>
        <taxon>Galeomorphii</taxon>
        <taxon>Galeoidea</taxon>
        <taxon>Orectolobiformes</taxon>
        <taxon>Hemiscylliidae</taxon>
        <taxon>Chiloscyllium</taxon>
    </lineage>
</organism>
<dbReference type="AlphaFoldDB" id="A0A401TMZ8"/>
<feature type="non-terminal residue" evidence="1">
    <location>
        <position position="54"/>
    </location>
</feature>
<accession>A0A401TMZ8</accession>
<dbReference type="Proteomes" id="UP000287033">
    <property type="component" value="Unassembled WGS sequence"/>
</dbReference>
<protein>
    <submittedName>
        <fullName evidence="1">Uncharacterized protein</fullName>
    </submittedName>
</protein>
<comment type="caution">
    <text evidence="1">The sequence shown here is derived from an EMBL/GenBank/DDBJ whole genome shotgun (WGS) entry which is preliminary data.</text>
</comment>
<sequence>MAGTGTGIRIGTGIGTGSWVLRPGHITLALLMGIAGGGHRTAAKYVRGSIRTSQ</sequence>
<dbReference type="EMBL" id="BEZZ01120105">
    <property type="protein sequence ID" value="GCC44051.1"/>
    <property type="molecule type" value="Genomic_DNA"/>
</dbReference>
<reference evidence="1 2" key="1">
    <citation type="journal article" date="2018" name="Nat. Ecol. Evol.">
        <title>Shark genomes provide insights into elasmobranch evolution and the origin of vertebrates.</title>
        <authorList>
            <person name="Hara Y"/>
            <person name="Yamaguchi K"/>
            <person name="Onimaru K"/>
            <person name="Kadota M"/>
            <person name="Koyanagi M"/>
            <person name="Keeley SD"/>
            <person name="Tatsumi K"/>
            <person name="Tanaka K"/>
            <person name="Motone F"/>
            <person name="Kageyama Y"/>
            <person name="Nozu R"/>
            <person name="Adachi N"/>
            <person name="Nishimura O"/>
            <person name="Nakagawa R"/>
            <person name="Tanegashima C"/>
            <person name="Kiyatake I"/>
            <person name="Matsumoto R"/>
            <person name="Murakumo K"/>
            <person name="Nishida K"/>
            <person name="Terakita A"/>
            <person name="Kuratani S"/>
            <person name="Sato K"/>
            <person name="Hyodo S Kuraku.S."/>
        </authorList>
    </citation>
    <scope>NUCLEOTIDE SEQUENCE [LARGE SCALE GENOMIC DNA]</scope>
</reference>
<keyword evidence="2" id="KW-1185">Reference proteome</keyword>
<evidence type="ECO:0000313" key="2">
    <source>
        <dbReference type="Proteomes" id="UP000287033"/>
    </source>
</evidence>